<evidence type="ECO:0000259" key="2">
    <source>
        <dbReference type="Pfam" id="PF08327"/>
    </source>
</evidence>
<evidence type="ECO:0000313" key="4">
    <source>
        <dbReference type="Proteomes" id="UP000215059"/>
    </source>
</evidence>
<dbReference type="AlphaFoldDB" id="A0A235F9E7"/>
<reference evidence="3 4" key="1">
    <citation type="submission" date="2017-07" db="EMBL/GenBank/DDBJ databases">
        <title>Fictibacillus sp. nov. GDSW-R2A3 Genome sequencing and assembly.</title>
        <authorList>
            <person name="Mayilraj S."/>
        </authorList>
    </citation>
    <scope>NUCLEOTIDE SEQUENCE [LARGE SCALE GENOMIC DNA]</scope>
    <source>
        <strain evidence="3 4">GDSW-R2A3</strain>
    </source>
</reference>
<dbReference type="Pfam" id="PF08327">
    <property type="entry name" value="AHSA1"/>
    <property type="match status" value="1"/>
</dbReference>
<feature type="domain" description="Activator of Hsp90 ATPase homologue 1/2-like C-terminal" evidence="2">
    <location>
        <begin position="23"/>
        <end position="144"/>
    </location>
</feature>
<dbReference type="CDD" id="cd07814">
    <property type="entry name" value="SRPBCC_CalC_Aha1-like"/>
    <property type="match status" value="1"/>
</dbReference>
<evidence type="ECO:0000256" key="1">
    <source>
        <dbReference type="ARBA" id="ARBA00006817"/>
    </source>
</evidence>
<name>A0A235F9E7_9BACL</name>
<organism evidence="3 4">
    <name type="scientific">Fictibacillus aquaticus</name>
    <dbReference type="NCBI Taxonomy" id="2021314"/>
    <lineage>
        <taxon>Bacteria</taxon>
        <taxon>Bacillati</taxon>
        <taxon>Bacillota</taxon>
        <taxon>Bacilli</taxon>
        <taxon>Bacillales</taxon>
        <taxon>Fictibacillaceae</taxon>
        <taxon>Fictibacillus</taxon>
    </lineage>
</organism>
<sequence>MNKVIFPDLSTEFGFTIEREMTASPEVLFRAWTNFDLWFAAPGTTLMEGKVNTVYFFETHFEGKRHPHYGRFLRLEQDRLVEMTWVNGEGGTKGTETVLTVELEPAAGDGTKLRLTHNGFPDEEAKVRHEQAWPHVLEHLDKVMTDK</sequence>
<dbReference type="EMBL" id="NOII01000003">
    <property type="protein sequence ID" value="OYD57577.1"/>
    <property type="molecule type" value="Genomic_DNA"/>
</dbReference>
<dbReference type="Proteomes" id="UP000215059">
    <property type="component" value="Unassembled WGS sequence"/>
</dbReference>
<dbReference type="InterPro" id="IPR013538">
    <property type="entry name" value="ASHA1/2-like_C"/>
</dbReference>
<dbReference type="InterPro" id="IPR023393">
    <property type="entry name" value="START-like_dom_sf"/>
</dbReference>
<proteinExistence type="inferred from homology"/>
<dbReference type="OrthoDB" id="9803476at2"/>
<dbReference type="Gene3D" id="3.30.530.20">
    <property type="match status" value="1"/>
</dbReference>
<dbReference type="SUPFAM" id="SSF55961">
    <property type="entry name" value="Bet v1-like"/>
    <property type="match status" value="1"/>
</dbReference>
<dbReference type="RefSeq" id="WP_094252928.1">
    <property type="nucleotide sequence ID" value="NZ_JBHLXL010000001.1"/>
</dbReference>
<comment type="caution">
    <text evidence="3">The sequence shown here is derived from an EMBL/GenBank/DDBJ whole genome shotgun (WGS) entry which is preliminary data.</text>
</comment>
<evidence type="ECO:0000313" key="3">
    <source>
        <dbReference type="EMBL" id="OYD57577.1"/>
    </source>
</evidence>
<comment type="similarity">
    <text evidence="1">Belongs to the AHA1 family.</text>
</comment>
<keyword evidence="4" id="KW-1185">Reference proteome</keyword>
<gene>
    <name evidence="3" type="ORF">CGZ90_12980</name>
</gene>
<accession>A0A235F9E7</accession>
<protein>
    <submittedName>
        <fullName evidence="3">ATPase</fullName>
    </submittedName>
</protein>